<dbReference type="CDD" id="cd04301">
    <property type="entry name" value="NAT_SF"/>
    <property type="match status" value="1"/>
</dbReference>
<name>A0A921DZY5_9HYPH</name>
<dbReference type="Gene3D" id="3.40.630.30">
    <property type="match status" value="1"/>
</dbReference>
<organism evidence="4 5">
    <name type="scientific">Methylorubrum populi</name>
    <dbReference type="NCBI Taxonomy" id="223967"/>
    <lineage>
        <taxon>Bacteria</taxon>
        <taxon>Pseudomonadati</taxon>
        <taxon>Pseudomonadota</taxon>
        <taxon>Alphaproteobacteria</taxon>
        <taxon>Hyphomicrobiales</taxon>
        <taxon>Methylobacteriaceae</taxon>
        <taxon>Methylorubrum</taxon>
    </lineage>
</organism>
<reference evidence="4" key="1">
    <citation type="journal article" date="2021" name="PeerJ">
        <title>Extensive microbial diversity within the chicken gut microbiome revealed by metagenomics and culture.</title>
        <authorList>
            <person name="Gilroy R."/>
            <person name="Ravi A."/>
            <person name="Getino M."/>
            <person name="Pursley I."/>
            <person name="Horton D.L."/>
            <person name="Alikhan N.F."/>
            <person name="Baker D."/>
            <person name="Gharbi K."/>
            <person name="Hall N."/>
            <person name="Watson M."/>
            <person name="Adriaenssens E.M."/>
            <person name="Foster-Nyarko E."/>
            <person name="Jarju S."/>
            <person name="Secka A."/>
            <person name="Antonio M."/>
            <person name="Oren A."/>
            <person name="Chaudhuri R.R."/>
            <person name="La Ragione R."/>
            <person name="Hildebrand F."/>
            <person name="Pallen M.J."/>
        </authorList>
    </citation>
    <scope>NUCLEOTIDE SEQUENCE</scope>
    <source>
        <strain evidence="4">316</strain>
    </source>
</reference>
<evidence type="ECO:0000256" key="2">
    <source>
        <dbReference type="ARBA" id="ARBA00023315"/>
    </source>
</evidence>
<dbReference type="Proteomes" id="UP000742631">
    <property type="component" value="Unassembled WGS sequence"/>
</dbReference>
<proteinExistence type="predicted"/>
<dbReference type="PANTHER" id="PTHR43072:SF23">
    <property type="entry name" value="UPF0039 PROTEIN C11D3.02C"/>
    <property type="match status" value="1"/>
</dbReference>
<evidence type="ECO:0000256" key="1">
    <source>
        <dbReference type="ARBA" id="ARBA00022679"/>
    </source>
</evidence>
<dbReference type="Pfam" id="PF00583">
    <property type="entry name" value="Acetyltransf_1"/>
    <property type="match status" value="1"/>
</dbReference>
<keyword evidence="2" id="KW-0012">Acyltransferase</keyword>
<dbReference type="AlphaFoldDB" id="A0A921DZY5"/>
<evidence type="ECO:0000313" key="4">
    <source>
        <dbReference type="EMBL" id="HJE22654.1"/>
    </source>
</evidence>
<feature type="domain" description="N-acetyltransferase" evidence="3">
    <location>
        <begin position="19"/>
        <end position="174"/>
    </location>
</feature>
<dbReference type="InterPro" id="IPR000182">
    <property type="entry name" value="GNAT_dom"/>
</dbReference>
<accession>A0A921DZY5</accession>
<dbReference type="PROSITE" id="PS51186">
    <property type="entry name" value="GNAT"/>
    <property type="match status" value="1"/>
</dbReference>
<dbReference type="InterPro" id="IPR016181">
    <property type="entry name" value="Acyl_CoA_acyltransferase"/>
</dbReference>
<comment type="caution">
    <text evidence="4">The sequence shown here is derived from an EMBL/GenBank/DDBJ whole genome shotgun (WGS) entry which is preliminary data.</text>
</comment>
<dbReference type="GO" id="GO:0016747">
    <property type="term" value="F:acyltransferase activity, transferring groups other than amino-acyl groups"/>
    <property type="evidence" value="ECO:0007669"/>
    <property type="project" value="InterPro"/>
</dbReference>
<keyword evidence="1" id="KW-0808">Transferase</keyword>
<sequence>MDDLSHYSVIEHARGGSTLEIRALRPEDRVGLLAAVDQTSAQSLYRRFFGARRRFTDKEIRFFLDVDFASHVALVATAEHEGEHAIVGGARYILTRPSQAEVAFTVIDAFQGQGIGGILMRHLIRIARLRGLTELAADVLSDNLRMLKLFEQCGLPLSKKREADAIHVLLRLTS</sequence>
<dbReference type="EMBL" id="DYYG01000011">
    <property type="protein sequence ID" value="HJE22654.1"/>
    <property type="molecule type" value="Genomic_DNA"/>
</dbReference>
<gene>
    <name evidence="4" type="ORF">K8W01_03195</name>
</gene>
<evidence type="ECO:0000313" key="5">
    <source>
        <dbReference type="Proteomes" id="UP000742631"/>
    </source>
</evidence>
<protein>
    <submittedName>
        <fullName evidence="4">GNAT family N-acetyltransferase</fullName>
    </submittedName>
</protein>
<dbReference type="SUPFAM" id="SSF55729">
    <property type="entry name" value="Acyl-CoA N-acyltransferases (Nat)"/>
    <property type="match status" value="1"/>
</dbReference>
<reference evidence="4" key="2">
    <citation type="submission" date="2021-09" db="EMBL/GenBank/DDBJ databases">
        <authorList>
            <person name="Gilroy R."/>
        </authorList>
    </citation>
    <scope>NUCLEOTIDE SEQUENCE</scope>
    <source>
        <strain evidence="4">316</strain>
    </source>
</reference>
<dbReference type="PANTHER" id="PTHR43072">
    <property type="entry name" value="N-ACETYLTRANSFERASE"/>
    <property type="match status" value="1"/>
</dbReference>
<evidence type="ECO:0000259" key="3">
    <source>
        <dbReference type="PROSITE" id="PS51186"/>
    </source>
</evidence>